<reference evidence="7 8" key="1">
    <citation type="submission" date="2019-05" db="EMBL/GenBank/DDBJ databases">
        <authorList>
            <person name="Lee S.D."/>
        </authorList>
    </citation>
    <scope>NUCLEOTIDE SEQUENCE [LARGE SCALE GENOMIC DNA]</scope>
    <source>
        <strain evidence="7 8">C5-26</strain>
    </source>
</reference>
<evidence type="ECO:0000313" key="8">
    <source>
        <dbReference type="Proteomes" id="UP000320244"/>
    </source>
</evidence>
<feature type="transmembrane region" description="Helical" evidence="6">
    <location>
        <begin position="80"/>
        <end position="101"/>
    </location>
</feature>
<dbReference type="EMBL" id="VCQV01000003">
    <property type="protein sequence ID" value="TWP38320.1"/>
    <property type="molecule type" value="Genomic_DNA"/>
</dbReference>
<feature type="transmembrane region" description="Helical" evidence="6">
    <location>
        <begin position="227"/>
        <end position="247"/>
    </location>
</feature>
<dbReference type="InterPro" id="IPR038665">
    <property type="entry name" value="Voltage-dep_anion_channel_sf"/>
</dbReference>
<evidence type="ECO:0000256" key="1">
    <source>
        <dbReference type="ARBA" id="ARBA00004141"/>
    </source>
</evidence>
<dbReference type="RefSeq" id="WP_146315304.1">
    <property type="nucleotide sequence ID" value="NZ_VCQV01000003.1"/>
</dbReference>
<feature type="transmembrane region" description="Helical" evidence="6">
    <location>
        <begin position="143"/>
        <end position="162"/>
    </location>
</feature>
<evidence type="ECO:0000256" key="5">
    <source>
        <dbReference type="SAM" id="MobiDB-lite"/>
    </source>
</evidence>
<evidence type="ECO:0000256" key="2">
    <source>
        <dbReference type="ARBA" id="ARBA00022692"/>
    </source>
</evidence>
<name>A0A563E721_9MICO</name>
<dbReference type="PANTHER" id="PTHR37955">
    <property type="entry name" value="TELLURITE RESISTANCE PROTEIN TEHA"/>
    <property type="match status" value="1"/>
</dbReference>
<feature type="transmembrane region" description="Helical" evidence="6">
    <location>
        <begin position="113"/>
        <end position="131"/>
    </location>
</feature>
<sequence length="342" mass="36251">MKRTAKIPLNFFGIPFGLAGLGEAWSVLADFHHAPAAIGEVILLVAAAAWVIVGAAYLAYLGTAKSTLAAFTADLLDPSAGPLASLALITPMLLAALGLYPHAPGTGRVITDLFLILTVLLGAWFTGQWIYYPLDLDRIHPGYFLPTVAGGLIAADGAAIVGQHRLAEAMFGLGVLCWIVLGSLILGRLLFRPMLPAALQPTLAIEVAPAAVAGLAWFDIQGHRLDVVMALLAGYGLLMVLAQLRLLPVYRRLTFTSGTWSFTFSWAAVDAIGIVWLQSTQPVGYRIWQYLLIAAVTVLIGGIGARTVRAILRGQLLPAQPSTPATPPVRALPHTPSTTDAR</sequence>
<keyword evidence="8" id="KW-1185">Reference proteome</keyword>
<feature type="region of interest" description="Disordered" evidence="5">
    <location>
        <begin position="321"/>
        <end position="342"/>
    </location>
</feature>
<feature type="transmembrane region" description="Helical" evidence="6">
    <location>
        <begin position="259"/>
        <end position="279"/>
    </location>
</feature>
<reference evidence="7 8" key="2">
    <citation type="submission" date="2019-08" db="EMBL/GenBank/DDBJ databases">
        <title>Jejuicoccus antrihumi gen. nov., sp. nov., a new member of the family Dermacoccaceae isolated from a cave.</title>
        <authorList>
            <person name="Schumann P."/>
            <person name="Kim I.S."/>
        </authorList>
    </citation>
    <scope>NUCLEOTIDE SEQUENCE [LARGE SCALE GENOMIC DNA]</scope>
    <source>
        <strain evidence="7 8">C5-26</strain>
    </source>
</reference>
<proteinExistence type="predicted"/>
<dbReference type="PANTHER" id="PTHR37955:SF1">
    <property type="entry name" value="DEP DOMAIN-CONTAINING PROTEIN"/>
    <property type="match status" value="1"/>
</dbReference>
<keyword evidence="2 6" id="KW-0812">Transmembrane</keyword>
<dbReference type="Proteomes" id="UP000320244">
    <property type="component" value="Unassembled WGS sequence"/>
</dbReference>
<dbReference type="OrthoDB" id="5017340at2"/>
<dbReference type="InterPro" id="IPR004695">
    <property type="entry name" value="SLAC1/Mae1/Ssu1/TehA"/>
</dbReference>
<dbReference type="Pfam" id="PF03595">
    <property type="entry name" value="SLAC1"/>
    <property type="match status" value="1"/>
</dbReference>
<gene>
    <name evidence="7" type="ORF">FGL98_03675</name>
</gene>
<keyword evidence="3 6" id="KW-1133">Transmembrane helix</keyword>
<feature type="transmembrane region" description="Helical" evidence="6">
    <location>
        <begin position="41"/>
        <end position="60"/>
    </location>
</feature>
<feature type="transmembrane region" description="Helical" evidence="6">
    <location>
        <begin position="285"/>
        <end position="305"/>
    </location>
</feature>
<feature type="transmembrane region" description="Helical" evidence="6">
    <location>
        <begin position="169"/>
        <end position="191"/>
    </location>
</feature>
<comment type="subcellular location">
    <subcellularLocation>
        <location evidence="1">Membrane</location>
        <topology evidence="1">Multi-pass membrane protein</topology>
    </subcellularLocation>
</comment>
<dbReference type="InterPro" id="IPR052951">
    <property type="entry name" value="Tellurite_res_ion_channel"/>
</dbReference>
<evidence type="ECO:0000256" key="6">
    <source>
        <dbReference type="SAM" id="Phobius"/>
    </source>
</evidence>
<dbReference type="AlphaFoldDB" id="A0A563E721"/>
<keyword evidence="4 6" id="KW-0472">Membrane</keyword>
<organism evidence="7 8">
    <name type="scientific">Leekyejoonella antrihumi</name>
    <dbReference type="NCBI Taxonomy" id="1660198"/>
    <lineage>
        <taxon>Bacteria</taxon>
        <taxon>Bacillati</taxon>
        <taxon>Actinomycetota</taxon>
        <taxon>Actinomycetes</taxon>
        <taxon>Micrococcales</taxon>
        <taxon>Dermacoccaceae</taxon>
        <taxon>Leekyejoonella</taxon>
    </lineage>
</organism>
<evidence type="ECO:0000256" key="3">
    <source>
        <dbReference type="ARBA" id="ARBA00022989"/>
    </source>
</evidence>
<evidence type="ECO:0000313" key="7">
    <source>
        <dbReference type="EMBL" id="TWP38320.1"/>
    </source>
</evidence>
<dbReference type="GO" id="GO:0005886">
    <property type="term" value="C:plasma membrane"/>
    <property type="evidence" value="ECO:0007669"/>
    <property type="project" value="TreeGrafter"/>
</dbReference>
<dbReference type="Gene3D" id="1.50.10.150">
    <property type="entry name" value="Voltage-dependent anion channel"/>
    <property type="match status" value="1"/>
</dbReference>
<comment type="caution">
    <text evidence="7">The sequence shown here is derived from an EMBL/GenBank/DDBJ whole genome shotgun (WGS) entry which is preliminary data.</text>
</comment>
<accession>A0A563E721</accession>
<dbReference type="GO" id="GO:0046583">
    <property type="term" value="F:monoatomic cation efflux transmembrane transporter activity"/>
    <property type="evidence" value="ECO:0007669"/>
    <property type="project" value="TreeGrafter"/>
</dbReference>
<protein>
    <submittedName>
        <fullName evidence="7">TDT family transporter</fullName>
    </submittedName>
</protein>
<evidence type="ECO:0000256" key="4">
    <source>
        <dbReference type="ARBA" id="ARBA00023136"/>
    </source>
</evidence>